<dbReference type="Pfam" id="PF16988">
    <property type="entry name" value="Vps36-NZF-N"/>
    <property type="match status" value="1"/>
</dbReference>
<comment type="function">
    <text evidence="6">Component of the ESCRT-II complex (endosomal sorting complex required for transport II), which is required for multivesicular body (MVB) formation and sorting of endosomal cargo proteins into MVBs.</text>
</comment>
<feature type="region of interest" description="Disordered" evidence="8">
    <location>
        <begin position="17"/>
        <end position="37"/>
    </location>
</feature>
<proteinExistence type="inferred from homology"/>
<comment type="similarity">
    <text evidence="1 6">Belongs to the VPS36 family.</text>
</comment>
<dbReference type="GO" id="GO:0000814">
    <property type="term" value="C:ESCRT II complex"/>
    <property type="evidence" value="ECO:0007669"/>
    <property type="project" value="UniProtKB-UniRule"/>
</dbReference>
<dbReference type="PANTHER" id="PTHR13128:SF12">
    <property type="entry name" value="VACUOLAR PROTEIN-SORTING-ASSOCIATED PROTEIN 36"/>
    <property type="match status" value="1"/>
</dbReference>
<gene>
    <name evidence="10" type="ORF">TRICI_004067</name>
</gene>
<feature type="domain" description="GLUE N-terminal" evidence="9">
    <location>
        <begin position="1"/>
        <end position="193"/>
    </location>
</feature>
<dbReference type="SUPFAM" id="SSF90209">
    <property type="entry name" value="Ran binding protein zinc finger-like"/>
    <property type="match status" value="2"/>
</dbReference>
<dbReference type="Gene3D" id="2.30.29.30">
    <property type="entry name" value="Pleckstrin-homology domain (PH domain)/Phosphotyrosine-binding domain (PTB)"/>
    <property type="match status" value="1"/>
</dbReference>
<dbReference type="Gene3D" id="1.10.10.10">
    <property type="entry name" value="Winged helix-like DNA-binding domain superfamily/Winged helix DNA-binding domain"/>
    <property type="match status" value="2"/>
</dbReference>
<keyword evidence="11" id="KW-1185">Reference proteome</keyword>
<evidence type="ECO:0000256" key="7">
    <source>
        <dbReference type="SAM" id="Coils"/>
    </source>
</evidence>
<dbReference type="InterPro" id="IPR021648">
    <property type="entry name" value="GLUE_dom"/>
</dbReference>
<protein>
    <recommendedName>
        <fullName evidence="6">Vacuolar protein-sorting-associated protein 36</fullName>
    </recommendedName>
    <alternativeName>
        <fullName evidence="6">ESCRT-II complex subunit VPS36</fullName>
    </alternativeName>
</protein>
<accession>A0A642V1K1</accession>
<sequence>MGRFLKSSPKITLYLDSSASSSTDNTPRSQTPTVSSTGSQQVSWVCPICFYSNSLASNYEHGISELPVCLTCGIKATKELIDTAIASLSRVPSPTKGNVESKEEGFACPRCTFNNHPLLTLCEMCGGPLISPKLPPELATIRSDSPGPTALLVPGGDSGSTKLSFRGSGDKAFYEQLKKTLASKTWENTRNNETNDTRNTNNAVGTGTGIHGLEQIGEQKKRETQEVLGGALEDLQTLMARAKDVVQLAEKYARHLEKEEQKSDGAAMNARKALRESSQALGLSSTVVTKEMAGGQEIFHAELARQIAEFLENGGILRREGGVISLVDLFAIYNRARGVSLISPKDVYSACEQMEKLQLPIRMRKFKSGLIVVQESYRTPQVIIRHILNWLDKLEPWHSGIGVSAEEASAKFGWSVTVAVEELEMAEQNGALCRDEQLSGIRFFPNLILPYTP</sequence>
<comment type="subcellular location">
    <subcellularLocation>
        <location evidence="6">Cytoplasm</location>
    </subcellularLocation>
    <subcellularLocation>
        <location evidence="6">Endosome</location>
    </subcellularLocation>
</comment>
<keyword evidence="2 6" id="KW-0813">Transport</keyword>
<dbReference type="GO" id="GO:0032266">
    <property type="term" value="F:phosphatidylinositol-3-phosphate binding"/>
    <property type="evidence" value="ECO:0007669"/>
    <property type="project" value="UniProtKB-UniRule"/>
</dbReference>
<keyword evidence="5 7" id="KW-0175">Coiled coil</keyword>
<evidence type="ECO:0000256" key="2">
    <source>
        <dbReference type="ARBA" id="ARBA00022448"/>
    </source>
</evidence>
<dbReference type="InterPro" id="IPR036390">
    <property type="entry name" value="WH_DNA-bd_sf"/>
</dbReference>
<dbReference type="GO" id="GO:0043130">
    <property type="term" value="F:ubiquitin binding"/>
    <property type="evidence" value="ECO:0007669"/>
    <property type="project" value="UniProtKB-UniRule"/>
</dbReference>
<evidence type="ECO:0000259" key="9">
    <source>
        <dbReference type="PROSITE" id="PS51495"/>
    </source>
</evidence>
<dbReference type="FunFam" id="1.10.10.10:FF:000165">
    <property type="entry name" value="Vacuolar protein sorting protein (Vps36)"/>
    <property type="match status" value="1"/>
</dbReference>
<comment type="subunit">
    <text evidence="6">Component of the endosomal sorting complex required for transport II (ESCRT-II).</text>
</comment>
<evidence type="ECO:0000256" key="4">
    <source>
        <dbReference type="ARBA" id="ARBA00022927"/>
    </source>
</evidence>
<evidence type="ECO:0000256" key="3">
    <source>
        <dbReference type="ARBA" id="ARBA00022753"/>
    </source>
</evidence>
<evidence type="ECO:0000256" key="8">
    <source>
        <dbReference type="SAM" id="MobiDB-lite"/>
    </source>
</evidence>
<dbReference type="EMBL" id="SWFS01000304">
    <property type="protein sequence ID" value="KAA8910720.1"/>
    <property type="molecule type" value="Genomic_DNA"/>
</dbReference>
<evidence type="ECO:0000313" key="10">
    <source>
        <dbReference type="EMBL" id="KAA8910720.1"/>
    </source>
</evidence>
<dbReference type="GO" id="GO:0043328">
    <property type="term" value="P:protein transport to vacuole involved in ubiquitin-dependent protein catabolic process via the multivesicular body sorting pathway"/>
    <property type="evidence" value="ECO:0007669"/>
    <property type="project" value="UniProtKB-UniRule"/>
</dbReference>
<evidence type="ECO:0000256" key="5">
    <source>
        <dbReference type="ARBA" id="ARBA00023054"/>
    </source>
</evidence>
<dbReference type="PANTHER" id="PTHR13128">
    <property type="entry name" value="VACUOLAR PROTEIN-SORTING-ASSOCIATED PROTEIN 36"/>
    <property type="match status" value="1"/>
</dbReference>
<dbReference type="Gene3D" id="2.30.30.380">
    <property type="entry name" value="Zn-finger domain of Sec23/24"/>
    <property type="match status" value="2"/>
</dbReference>
<dbReference type="InterPro" id="IPR040608">
    <property type="entry name" value="Snf8/Vps36"/>
</dbReference>
<keyword evidence="3 6" id="KW-0967">Endosome</keyword>
<dbReference type="PROSITE" id="PS51495">
    <property type="entry name" value="GLUE"/>
    <property type="match status" value="1"/>
</dbReference>
<dbReference type="InterPro" id="IPR036388">
    <property type="entry name" value="WH-like_DNA-bd_sf"/>
</dbReference>
<dbReference type="OrthoDB" id="271448at2759"/>
<dbReference type="InterPro" id="IPR031558">
    <property type="entry name" value="Vps36-NZF-N"/>
</dbReference>
<feature type="coiled-coil region" evidence="7">
    <location>
        <begin position="239"/>
        <end position="276"/>
    </location>
</feature>
<dbReference type="Gene3D" id="6.10.140.260">
    <property type="match status" value="1"/>
</dbReference>
<dbReference type="AlphaFoldDB" id="A0A642V1K1"/>
<keyword evidence="4 6" id="KW-0653">Protein transport</keyword>
<evidence type="ECO:0000256" key="1">
    <source>
        <dbReference type="ARBA" id="ARBA00009697"/>
    </source>
</evidence>
<reference evidence="10" key="1">
    <citation type="journal article" date="2019" name="G3 (Bethesda)">
        <title>Genome Assemblies of Two Rare Opportunistic Yeast Pathogens: Diutina rugosa (syn. Candida rugosa) and Trichomonascus ciferrii (syn. Candida ciferrii).</title>
        <authorList>
            <person name="Mixao V."/>
            <person name="Saus E."/>
            <person name="Hansen A.P."/>
            <person name="Lass-Florl C."/>
            <person name="Gabaldon T."/>
        </authorList>
    </citation>
    <scope>NUCLEOTIDE SEQUENCE</scope>
    <source>
        <strain evidence="10">CBS 4856</strain>
    </source>
</reference>
<dbReference type="GO" id="GO:0031902">
    <property type="term" value="C:late endosome membrane"/>
    <property type="evidence" value="ECO:0007669"/>
    <property type="project" value="UniProtKB-UniRule"/>
</dbReference>
<comment type="caution">
    <text evidence="10">The sequence shown here is derived from an EMBL/GenBank/DDBJ whole genome shotgun (WGS) entry which is preliminary data.</text>
</comment>
<dbReference type="InterPro" id="IPR037855">
    <property type="entry name" value="Vps36"/>
</dbReference>
<dbReference type="Pfam" id="PF04157">
    <property type="entry name" value="EAP30"/>
    <property type="match status" value="1"/>
</dbReference>
<evidence type="ECO:0000313" key="11">
    <source>
        <dbReference type="Proteomes" id="UP000761534"/>
    </source>
</evidence>
<dbReference type="InterPro" id="IPR036443">
    <property type="entry name" value="Znf_RanBP2_sf"/>
</dbReference>
<organism evidence="10 11">
    <name type="scientific">Trichomonascus ciferrii</name>
    <dbReference type="NCBI Taxonomy" id="44093"/>
    <lineage>
        <taxon>Eukaryota</taxon>
        <taxon>Fungi</taxon>
        <taxon>Dikarya</taxon>
        <taxon>Ascomycota</taxon>
        <taxon>Saccharomycotina</taxon>
        <taxon>Dipodascomycetes</taxon>
        <taxon>Dipodascales</taxon>
        <taxon>Trichomonascaceae</taxon>
        <taxon>Trichomonascus</taxon>
        <taxon>Trichomonascus ciferrii complex</taxon>
    </lineage>
</organism>
<name>A0A642V1K1_9ASCO</name>
<keyword evidence="6" id="KW-0963">Cytoplasm</keyword>
<dbReference type="VEuPathDB" id="FungiDB:TRICI_004067"/>
<dbReference type="SUPFAM" id="SSF46785">
    <property type="entry name" value="Winged helix' DNA-binding domain"/>
    <property type="match status" value="2"/>
</dbReference>
<evidence type="ECO:0000256" key="6">
    <source>
        <dbReference type="RuleBase" id="RU367095"/>
    </source>
</evidence>
<dbReference type="InterPro" id="IPR011993">
    <property type="entry name" value="PH-like_dom_sf"/>
</dbReference>
<dbReference type="Proteomes" id="UP000761534">
    <property type="component" value="Unassembled WGS sequence"/>
</dbReference>